<feature type="region of interest" description="Disordered" evidence="1">
    <location>
        <begin position="342"/>
        <end position="400"/>
    </location>
</feature>
<dbReference type="Proteomes" id="UP001497525">
    <property type="component" value="Unassembled WGS sequence"/>
</dbReference>
<name>A0AAV2TPU9_CALDB</name>
<accession>A0AAV2TPU9</accession>
<feature type="region of interest" description="Disordered" evidence="1">
    <location>
        <begin position="805"/>
        <end position="828"/>
    </location>
</feature>
<evidence type="ECO:0000256" key="1">
    <source>
        <dbReference type="SAM" id="MobiDB-lite"/>
    </source>
</evidence>
<evidence type="ECO:0000313" key="2">
    <source>
        <dbReference type="EMBL" id="CAL5139253.1"/>
    </source>
</evidence>
<comment type="caution">
    <text evidence="2">The sequence shown here is derived from an EMBL/GenBank/DDBJ whole genome shotgun (WGS) entry which is preliminary data.</text>
</comment>
<feature type="compositionally biased region" description="Polar residues" evidence="1">
    <location>
        <begin position="244"/>
        <end position="253"/>
    </location>
</feature>
<feature type="region of interest" description="Disordered" evidence="1">
    <location>
        <begin position="848"/>
        <end position="872"/>
    </location>
</feature>
<feature type="compositionally biased region" description="Polar residues" evidence="1">
    <location>
        <begin position="370"/>
        <end position="383"/>
    </location>
</feature>
<dbReference type="AlphaFoldDB" id="A0AAV2TPU9"/>
<reference evidence="2" key="1">
    <citation type="submission" date="2024-06" db="EMBL/GenBank/DDBJ databases">
        <authorList>
            <person name="Liu X."/>
            <person name="Lenzi L."/>
            <person name="Haldenby T S."/>
            <person name="Uol C."/>
        </authorList>
    </citation>
    <scope>NUCLEOTIDE SEQUENCE</scope>
</reference>
<feature type="region of interest" description="Disordered" evidence="1">
    <location>
        <begin position="216"/>
        <end position="254"/>
    </location>
</feature>
<protein>
    <recommendedName>
        <fullName evidence="4">IRS-type PTB domain-containing protein</fullName>
    </recommendedName>
</protein>
<feature type="region of interest" description="Disordered" evidence="1">
    <location>
        <begin position="642"/>
        <end position="671"/>
    </location>
</feature>
<proteinExistence type="predicted"/>
<evidence type="ECO:0000313" key="3">
    <source>
        <dbReference type="Proteomes" id="UP001497525"/>
    </source>
</evidence>
<feature type="region of interest" description="Disordered" evidence="1">
    <location>
        <begin position="546"/>
        <end position="566"/>
    </location>
</feature>
<dbReference type="EMBL" id="CAXLJL010000600">
    <property type="protein sequence ID" value="CAL5139253.1"/>
    <property type="molecule type" value="Genomic_DNA"/>
</dbReference>
<feature type="region of interest" description="Disordered" evidence="1">
    <location>
        <begin position="165"/>
        <end position="193"/>
    </location>
</feature>
<feature type="compositionally biased region" description="Polar residues" evidence="1">
    <location>
        <begin position="168"/>
        <end position="193"/>
    </location>
</feature>
<feature type="compositionally biased region" description="Low complexity" evidence="1">
    <location>
        <begin position="353"/>
        <end position="369"/>
    </location>
</feature>
<gene>
    <name evidence="2" type="ORF">CDAUBV1_LOCUS14286</name>
</gene>
<sequence>MQPWNSVHYVSKKYSLRECPVVLAQLLNNAKVRFALLQTNCYLDVQSRVLNWRHRATPWTKGAIVEVAGPNYQAIDHCNRLIEAIQPFYSTRRPYIDVRLMSSSRLSFRQERPPKLRQTLNDFHRLPRTQSEARNVNVVPKWEEDEAIQYGYDRVDRDQVGEFRGSHKIQSADSSSQRRMQTLPSYPHCSSSGTIAETPSVTLKGEYYSFESAGPAVDVRTTTEPNGDDSTKEVQDKNEHNYSGVVSSSNDTGSVHAAETNETQVRQFSLPRPPLFESEPTRRLTAHSKKAAAVRASLDKVKEKKYGNFRQKSQRKFNSLKSTGFRTIHSDELIKQSHAGLDGLKNRSTSFPRTSQNSLSSNISRSMITQPTDSESRPQSPTSVEHEGGKRKPNGLHMVSRNTSSVKISSQLANFRKNNAKLDPPFQSMGTVTSATGLLTDGLDETEHSKCCSGDLGVDQKKSTSGPDLLCSSSAKSTPRVLEPVSGKESGEMNLFDVCVAGPSAVSDETLSTMPTTIGLYHQRICREPIGSHEPEIPECHCAPRSDCDSPRHMSRGRKESTHVDQSIKHLDQATSISSIHESTVGTDLGPSKDPLCSETNVVSALGPIGEVRSTALTVGAAKLPNEVKRTKINPVPAKDLQTEKRTEVVASGNDADTTNPLQTKPLDPQATPLSPQIGTSSVDQLIASPEKTPVMLVLEKSSRAKNHSTAPEENRGQGGRNVGELRISLGSRQGNSRPTSLQTIALRRTNPSKENVLNKNEARRSTGTPTNPGVSKRVLHEISGKINLEKPYRAQSSFSQLQASRRLMGDKTGTKTTVKKSTSLGMNSETGLRTPWVYRRISSKAFTQTSSSTRNSTAGDQKGDSGNISTMSTSKVRRTYYPPLQTITLSYSKCSLHSIGSAISQSTQFHEQQVDLKTNATVTNTPAVRSSKICTNLKSTEMSPENSFLDPQPIAHSKIAPASLRVSPSPEPNYAHSPSVNTQLRLSDTINPFHCSDASIPGSFENVHKMVSDMFKKSETPLSVHRQRSFASLNSPTPYSWVSPELPYNNEPNMYFSVFPKPVSTMGWNLRPRESIEQMTGAHMDAYSIKNQEILTNPPIPGTSNDSPAFTGHRPKFAHGGVNEESMASHHSGMGTPLSALSDAASLVETPYPFPDTTTSKTRIFSPEEDMEGDKKQIAKIAKQIEDITFSSDDSASGDVEDEMASGVIIIKESQRSHRSVFALCLPWNWCGNSY</sequence>
<feature type="compositionally biased region" description="Basic and acidic residues" evidence="1">
    <location>
        <begin position="229"/>
        <end position="240"/>
    </location>
</feature>
<feature type="region of interest" description="Disordered" evidence="1">
    <location>
        <begin position="749"/>
        <end position="778"/>
    </location>
</feature>
<organism evidence="2 3">
    <name type="scientific">Calicophoron daubneyi</name>
    <name type="common">Rumen fluke</name>
    <name type="synonym">Paramphistomum daubneyi</name>
    <dbReference type="NCBI Taxonomy" id="300641"/>
    <lineage>
        <taxon>Eukaryota</taxon>
        <taxon>Metazoa</taxon>
        <taxon>Spiralia</taxon>
        <taxon>Lophotrochozoa</taxon>
        <taxon>Platyhelminthes</taxon>
        <taxon>Trematoda</taxon>
        <taxon>Digenea</taxon>
        <taxon>Plagiorchiida</taxon>
        <taxon>Pronocephalata</taxon>
        <taxon>Paramphistomoidea</taxon>
        <taxon>Paramphistomidae</taxon>
        <taxon>Calicophoron</taxon>
    </lineage>
</organism>
<feature type="region of interest" description="Disordered" evidence="1">
    <location>
        <begin position="702"/>
        <end position="723"/>
    </location>
</feature>
<feature type="compositionally biased region" description="Low complexity" evidence="1">
    <location>
        <begin position="815"/>
        <end position="824"/>
    </location>
</feature>
<evidence type="ECO:0008006" key="4">
    <source>
        <dbReference type="Google" id="ProtNLM"/>
    </source>
</evidence>